<keyword evidence="8" id="KW-1185">Reference proteome</keyword>
<dbReference type="EMBL" id="CH902620">
    <property type="protein sequence ID" value="KPU73282.1"/>
    <property type="molecule type" value="Genomic_DNA"/>
</dbReference>
<feature type="chain" id="PRO_5006155051" description="BPTI/Kunitz inhibitor domain-containing protein" evidence="5">
    <location>
        <begin position="20"/>
        <end position="84"/>
    </location>
</feature>
<evidence type="ECO:0000313" key="7">
    <source>
        <dbReference type="EMBL" id="KPU73282.1"/>
    </source>
</evidence>
<sequence length="84" mass="9464">MKWLAFLCLIFTVLKAVLSLKNPICGEHPEVNSFVEGQNCLALLENFSYHKATDECKPFIYGGCGGNENNFETKNECEDKCKVK</sequence>
<dbReference type="PROSITE" id="PS50279">
    <property type="entry name" value="BPTI_KUNITZ_2"/>
    <property type="match status" value="1"/>
</dbReference>
<keyword evidence="3" id="KW-1015">Disulfide bond</keyword>
<dbReference type="Pfam" id="PF00014">
    <property type="entry name" value="Kunitz_BPTI"/>
    <property type="match status" value="1"/>
</dbReference>
<dbReference type="PANTHER" id="PTHR46751">
    <property type="entry name" value="EPPIN"/>
    <property type="match status" value="1"/>
</dbReference>
<comment type="similarity">
    <text evidence="4">Belongs to the venom Kunitz-type family. 03 (sub-Kunitz) subfamily.</text>
</comment>
<dbReference type="InterPro" id="IPR002223">
    <property type="entry name" value="Kunitz_BPTI"/>
</dbReference>
<dbReference type="InterPro" id="IPR051388">
    <property type="entry name" value="Serpin_venom_toxin"/>
</dbReference>
<dbReference type="Proteomes" id="UP000007801">
    <property type="component" value="Unassembled WGS sequence"/>
</dbReference>
<evidence type="ECO:0000256" key="4">
    <source>
        <dbReference type="ARBA" id="ARBA00038506"/>
    </source>
</evidence>
<protein>
    <recommendedName>
        <fullName evidence="6">BPTI/Kunitz inhibitor domain-containing protein</fullName>
    </recommendedName>
</protein>
<dbReference type="OrthoDB" id="2157866at2759"/>
<name>A0A0P9A3X6_DROAN</name>
<dbReference type="PANTHER" id="PTHR46751:SF1">
    <property type="entry name" value="WAP FOUR-DISULFIDE CORE DOMAIN PROTEIN 6A"/>
    <property type="match status" value="1"/>
</dbReference>
<dbReference type="InParanoid" id="A0A0P9A3X6"/>
<gene>
    <name evidence="7" type="primary">Dana\GF26381</name>
    <name evidence="7" type="ORF">GF26381</name>
</gene>
<evidence type="ECO:0000256" key="5">
    <source>
        <dbReference type="SAM" id="SignalP"/>
    </source>
</evidence>
<keyword evidence="5" id="KW-0732">Signal</keyword>
<evidence type="ECO:0000256" key="3">
    <source>
        <dbReference type="ARBA" id="ARBA00023157"/>
    </source>
</evidence>
<dbReference type="PRINTS" id="PR00759">
    <property type="entry name" value="BASICPTASE"/>
</dbReference>
<evidence type="ECO:0000256" key="1">
    <source>
        <dbReference type="ARBA" id="ARBA00022690"/>
    </source>
</evidence>
<dbReference type="Gene3D" id="4.10.410.10">
    <property type="entry name" value="Pancreatic trypsin inhibitor Kunitz domain"/>
    <property type="match status" value="1"/>
</dbReference>
<dbReference type="PROSITE" id="PS00280">
    <property type="entry name" value="BPTI_KUNITZ_1"/>
    <property type="match status" value="1"/>
</dbReference>
<dbReference type="InterPro" id="IPR020901">
    <property type="entry name" value="Prtase_inh_Kunz-CS"/>
</dbReference>
<dbReference type="SUPFAM" id="SSF57362">
    <property type="entry name" value="BPTI-like"/>
    <property type="match status" value="1"/>
</dbReference>
<evidence type="ECO:0000313" key="8">
    <source>
        <dbReference type="Proteomes" id="UP000007801"/>
    </source>
</evidence>
<evidence type="ECO:0000259" key="6">
    <source>
        <dbReference type="PROSITE" id="PS50279"/>
    </source>
</evidence>
<keyword evidence="2" id="KW-0722">Serine protease inhibitor</keyword>
<dbReference type="FunFam" id="4.10.410.10:FF:000020">
    <property type="entry name" value="Collagen, type VI, alpha 3"/>
    <property type="match status" value="1"/>
</dbReference>
<dbReference type="SMART" id="SM00131">
    <property type="entry name" value="KU"/>
    <property type="match status" value="1"/>
</dbReference>
<proteinExistence type="inferred from homology"/>
<feature type="signal peptide" evidence="5">
    <location>
        <begin position="1"/>
        <end position="19"/>
    </location>
</feature>
<feature type="domain" description="BPTI/Kunitz inhibitor" evidence="6">
    <location>
        <begin position="25"/>
        <end position="81"/>
    </location>
</feature>
<dbReference type="AlphaFoldDB" id="A0A0P9A3X6"/>
<dbReference type="GO" id="GO:0004867">
    <property type="term" value="F:serine-type endopeptidase inhibitor activity"/>
    <property type="evidence" value="ECO:0007669"/>
    <property type="project" value="UniProtKB-KW"/>
</dbReference>
<accession>A0A0P9A3X6</accession>
<keyword evidence="1" id="KW-0646">Protease inhibitor</keyword>
<dbReference type="SMR" id="A0A0P9A3X6"/>
<evidence type="ECO:0000256" key="2">
    <source>
        <dbReference type="ARBA" id="ARBA00022900"/>
    </source>
</evidence>
<organism evidence="7 8">
    <name type="scientific">Drosophila ananassae</name>
    <name type="common">Fruit fly</name>
    <dbReference type="NCBI Taxonomy" id="7217"/>
    <lineage>
        <taxon>Eukaryota</taxon>
        <taxon>Metazoa</taxon>
        <taxon>Ecdysozoa</taxon>
        <taxon>Arthropoda</taxon>
        <taxon>Hexapoda</taxon>
        <taxon>Insecta</taxon>
        <taxon>Pterygota</taxon>
        <taxon>Neoptera</taxon>
        <taxon>Endopterygota</taxon>
        <taxon>Diptera</taxon>
        <taxon>Brachycera</taxon>
        <taxon>Muscomorpha</taxon>
        <taxon>Ephydroidea</taxon>
        <taxon>Drosophilidae</taxon>
        <taxon>Drosophila</taxon>
        <taxon>Sophophora</taxon>
    </lineage>
</organism>
<dbReference type="InterPro" id="IPR036880">
    <property type="entry name" value="Kunitz_BPTI_sf"/>
</dbReference>
<feature type="non-terminal residue" evidence="7">
    <location>
        <position position="84"/>
    </location>
</feature>
<reference evidence="7 8" key="1">
    <citation type="journal article" date="2007" name="Nature">
        <title>Evolution of genes and genomes on the Drosophila phylogeny.</title>
        <authorList>
            <consortium name="Drosophila 12 Genomes Consortium"/>
            <person name="Clark A.G."/>
            <person name="Eisen M.B."/>
            <person name="Smith D.R."/>
            <person name="Bergman C.M."/>
            <person name="Oliver B."/>
            <person name="Markow T.A."/>
            <person name="Kaufman T.C."/>
            <person name="Kellis M."/>
            <person name="Gelbart W."/>
            <person name="Iyer V.N."/>
            <person name="Pollard D.A."/>
            <person name="Sackton T.B."/>
            <person name="Larracuente A.M."/>
            <person name="Singh N.D."/>
            <person name="Abad J.P."/>
            <person name="Abt D.N."/>
            <person name="Adryan B."/>
            <person name="Aguade M."/>
            <person name="Akashi H."/>
            <person name="Anderson W.W."/>
            <person name="Aquadro C.F."/>
            <person name="Ardell D.H."/>
            <person name="Arguello R."/>
            <person name="Artieri C.G."/>
            <person name="Barbash D.A."/>
            <person name="Barker D."/>
            <person name="Barsanti P."/>
            <person name="Batterham P."/>
            <person name="Batzoglou S."/>
            <person name="Begun D."/>
            <person name="Bhutkar A."/>
            <person name="Blanco E."/>
            <person name="Bosak S.A."/>
            <person name="Bradley R.K."/>
            <person name="Brand A.D."/>
            <person name="Brent M.R."/>
            <person name="Brooks A.N."/>
            <person name="Brown R.H."/>
            <person name="Butlin R.K."/>
            <person name="Caggese C."/>
            <person name="Calvi B.R."/>
            <person name="Bernardo de Carvalho A."/>
            <person name="Caspi A."/>
            <person name="Castrezana S."/>
            <person name="Celniker S.E."/>
            <person name="Chang J.L."/>
            <person name="Chapple C."/>
            <person name="Chatterji S."/>
            <person name="Chinwalla A."/>
            <person name="Civetta A."/>
            <person name="Clifton S.W."/>
            <person name="Comeron J.M."/>
            <person name="Costello J.C."/>
            <person name="Coyne J.A."/>
            <person name="Daub J."/>
            <person name="David R.G."/>
            <person name="Delcher A.L."/>
            <person name="Delehaunty K."/>
            <person name="Do C.B."/>
            <person name="Ebling H."/>
            <person name="Edwards K."/>
            <person name="Eickbush T."/>
            <person name="Evans J.D."/>
            <person name="Filipski A."/>
            <person name="Findeiss S."/>
            <person name="Freyhult E."/>
            <person name="Fulton L."/>
            <person name="Fulton R."/>
            <person name="Garcia A.C."/>
            <person name="Gardiner A."/>
            <person name="Garfield D.A."/>
            <person name="Garvin B.E."/>
            <person name="Gibson G."/>
            <person name="Gilbert D."/>
            <person name="Gnerre S."/>
            <person name="Godfrey J."/>
            <person name="Good R."/>
            <person name="Gotea V."/>
            <person name="Gravely B."/>
            <person name="Greenberg A.J."/>
            <person name="Griffiths-Jones S."/>
            <person name="Gross S."/>
            <person name="Guigo R."/>
            <person name="Gustafson E.A."/>
            <person name="Haerty W."/>
            <person name="Hahn M.W."/>
            <person name="Halligan D.L."/>
            <person name="Halpern A.L."/>
            <person name="Halter G.M."/>
            <person name="Han M.V."/>
            <person name="Heger A."/>
            <person name="Hillier L."/>
            <person name="Hinrichs A.S."/>
            <person name="Holmes I."/>
            <person name="Hoskins R.A."/>
            <person name="Hubisz M.J."/>
            <person name="Hultmark D."/>
            <person name="Huntley M.A."/>
            <person name="Jaffe D.B."/>
            <person name="Jagadeeshan S."/>
            <person name="Jeck W.R."/>
            <person name="Johnson J."/>
            <person name="Jones C.D."/>
            <person name="Jordan W.C."/>
            <person name="Karpen G.H."/>
            <person name="Kataoka E."/>
            <person name="Keightley P.D."/>
            <person name="Kheradpour P."/>
            <person name="Kirkness E.F."/>
            <person name="Koerich L.B."/>
            <person name="Kristiansen K."/>
            <person name="Kudrna D."/>
            <person name="Kulathinal R.J."/>
            <person name="Kumar S."/>
            <person name="Kwok R."/>
            <person name="Lander E."/>
            <person name="Langley C.H."/>
            <person name="Lapoint R."/>
            <person name="Lazzaro B.P."/>
            <person name="Lee S.J."/>
            <person name="Levesque L."/>
            <person name="Li R."/>
            <person name="Lin C.F."/>
            <person name="Lin M.F."/>
            <person name="Lindblad-Toh K."/>
            <person name="Llopart A."/>
            <person name="Long M."/>
            <person name="Low L."/>
            <person name="Lozovsky E."/>
            <person name="Lu J."/>
            <person name="Luo M."/>
            <person name="Machado C.A."/>
            <person name="Makalowski W."/>
            <person name="Marzo M."/>
            <person name="Matsuda M."/>
            <person name="Matzkin L."/>
            <person name="McAllister B."/>
            <person name="McBride C.S."/>
            <person name="McKernan B."/>
            <person name="McKernan K."/>
            <person name="Mendez-Lago M."/>
            <person name="Minx P."/>
            <person name="Mollenhauer M.U."/>
            <person name="Montooth K."/>
            <person name="Mount S.M."/>
            <person name="Mu X."/>
            <person name="Myers E."/>
            <person name="Negre B."/>
            <person name="Newfeld S."/>
            <person name="Nielsen R."/>
            <person name="Noor M.A."/>
            <person name="O'Grady P."/>
            <person name="Pachter L."/>
            <person name="Papaceit M."/>
            <person name="Parisi M.J."/>
            <person name="Parisi M."/>
            <person name="Parts L."/>
            <person name="Pedersen J.S."/>
            <person name="Pesole G."/>
            <person name="Phillippy A.M."/>
            <person name="Ponting C.P."/>
            <person name="Pop M."/>
            <person name="Porcelli D."/>
            <person name="Powell J.R."/>
            <person name="Prohaska S."/>
            <person name="Pruitt K."/>
            <person name="Puig M."/>
            <person name="Quesneville H."/>
            <person name="Ram K.R."/>
            <person name="Rand D."/>
            <person name="Rasmussen M.D."/>
            <person name="Reed L.K."/>
            <person name="Reenan R."/>
            <person name="Reily A."/>
            <person name="Remington K.A."/>
            <person name="Rieger T.T."/>
            <person name="Ritchie M.G."/>
            <person name="Robin C."/>
            <person name="Rogers Y.H."/>
            <person name="Rohde C."/>
            <person name="Rozas J."/>
            <person name="Rubenfield M.J."/>
            <person name="Ruiz A."/>
            <person name="Russo S."/>
            <person name="Salzberg S.L."/>
            <person name="Sanchez-Gracia A."/>
            <person name="Saranga D.J."/>
            <person name="Sato H."/>
            <person name="Schaeffer S.W."/>
            <person name="Schatz M.C."/>
            <person name="Schlenke T."/>
            <person name="Schwartz R."/>
            <person name="Segarra C."/>
            <person name="Singh R.S."/>
            <person name="Sirot L."/>
            <person name="Sirota M."/>
            <person name="Sisneros N.B."/>
            <person name="Smith C.D."/>
            <person name="Smith T.F."/>
            <person name="Spieth J."/>
            <person name="Stage D.E."/>
            <person name="Stark A."/>
            <person name="Stephan W."/>
            <person name="Strausberg R.L."/>
            <person name="Strempel S."/>
            <person name="Sturgill D."/>
            <person name="Sutton G."/>
            <person name="Sutton G.G."/>
            <person name="Tao W."/>
            <person name="Teichmann S."/>
            <person name="Tobari Y.N."/>
            <person name="Tomimura Y."/>
            <person name="Tsolas J.M."/>
            <person name="Valente V.L."/>
            <person name="Venter E."/>
            <person name="Venter J.C."/>
            <person name="Vicario S."/>
            <person name="Vieira F.G."/>
            <person name="Vilella A.J."/>
            <person name="Villasante A."/>
            <person name="Walenz B."/>
            <person name="Wang J."/>
            <person name="Wasserman M."/>
            <person name="Watts T."/>
            <person name="Wilson D."/>
            <person name="Wilson R.K."/>
            <person name="Wing R.A."/>
            <person name="Wolfner M.F."/>
            <person name="Wong A."/>
            <person name="Wong G.K."/>
            <person name="Wu C.I."/>
            <person name="Wu G."/>
            <person name="Yamamoto D."/>
            <person name="Yang H.P."/>
            <person name="Yang S.P."/>
            <person name="Yorke J.A."/>
            <person name="Yoshida K."/>
            <person name="Zdobnov E."/>
            <person name="Zhang P."/>
            <person name="Zhang Y."/>
            <person name="Zimin A.V."/>
            <person name="Baldwin J."/>
            <person name="Abdouelleil A."/>
            <person name="Abdulkadir J."/>
            <person name="Abebe A."/>
            <person name="Abera B."/>
            <person name="Abreu J."/>
            <person name="Acer S.C."/>
            <person name="Aftuck L."/>
            <person name="Alexander A."/>
            <person name="An P."/>
            <person name="Anderson E."/>
            <person name="Anderson S."/>
            <person name="Arachi H."/>
            <person name="Azer M."/>
            <person name="Bachantsang P."/>
            <person name="Barry A."/>
            <person name="Bayul T."/>
            <person name="Berlin A."/>
            <person name="Bessette D."/>
            <person name="Bloom T."/>
            <person name="Blye J."/>
            <person name="Boguslavskiy L."/>
            <person name="Bonnet C."/>
            <person name="Boukhgalter B."/>
            <person name="Bourzgui I."/>
            <person name="Brown A."/>
            <person name="Cahill P."/>
            <person name="Channer S."/>
            <person name="Cheshatsang Y."/>
            <person name="Chuda L."/>
            <person name="Citroen M."/>
            <person name="Collymore A."/>
            <person name="Cooke P."/>
            <person name="Costello M."/>
            <person name="D'Aco K."/>
            <person name="Daza R."/>
            <person name="De Haan G."/>
            <person name="DeGray S."/>
            <person name="DeMaso C."/>
            <person name="Dhargay N."/>
            <person name="Dooley K."/>
            <person name="Dooley E."/>
            <person name="Doricent M."/>
            <person name="Dorje P."/>
            <person name="Dorjee K."/>
            <person name="Dupes A."/>
            <person name="Elong R."/>
            <person name="Falk J."/>
            <person name="Farina A."/>
            <person name="Faro S."/>
            <person name="Ferguson D."/>
            <person name="Fisher S."/>
            <person name="Foley C.D."/>
            <person name="Franke A."/>
            <person name="Friedrich D."/>
            <person name="Gadbois L."/>
            <person name="Gearin G."/>
            <person name="Gearin C.R."/>
            <person name="Giannoukos G."/>
            <person name="Goode T."/>
            <person name="Graham J."/>
            <person name="Grandbois E."/>
            <person name="Grewal S."/>
            <person name="Gyaltsen K."/>
            <person name="Hafez N."/>
            <person name="Hagos B."/>
            <person name="Hall J."/>
            <person name="Henson C."/>
            <person name="Hollinger A."/>
            <person name="Honan T."/>
            <person name="Huard M.D."/>
            <person name="Hughes L."/>
            <person name="Hurhula B."/>
            <person name="Husby M.E."/>
            <person name="Kamat A."/>
            <person name="Kanga B."/>
            <person name="Kashin S."/>
            <person name="Khazanovich D."/>
            <person name="Kisner P."/>
            <person name="Lance K."/>
            <person name="Lara M."/>
            <person name="Lee W."/>
            <person name="Lennon N."/>
            <person name="Letendre F."/>
            <person name="LeVine R."/>
            <person name="Lipovsky A."/>
            <person name="Liu X."/>
            <person name="Liu J."/>
            <person name="Liu S."/>
            <person name="Lokyitsang T."/>
            <person name="Lokyitsang Y."/>
            <person name="Lubonja R."/>
            <person name="Lui A."/>
            <person name="MacDonald P."/>
            <person name="Magnisalis V."/>
            <person name="Maru K."/>
            <person name="Matthews C."/>
            <person name="McCusker W."/>
            <person name="McDonough S."/>
            <person name="Mehta T."/>
            <person name="Meldrim J."/>
            <person name="Meneus L."/>
            <person name="Mihai O."/>
            <person name="Mihalev A."/>
            <person name="Mihova T."/>
            <person name="Mittelman R."/>
            <person name="Mlenga V."/>
            <person name="Montmayeur A."/>
            <person name="Mulrain L."/>
            <person name="Navidi A."/>
            <person name="Naylor J."/>
            <person name="Negash T."/>
            <person name="Nguyen T."/>
            <person name="Nguyen N."/>
            <person name="Nicol R."/>
            <person name="Norbu C."/>
            <person name="Norbu N."/>
            <person name="Novod N."/>
            <person name="O'Neill B."/>
            <person name="Osman S."/>
            <person name="Markiewicz E."/>
            <person name="Oyono O.L."/>
            <person name="Patti C."/>
            <person name="Phunkhang P."/>
            <person name="Pierre F."/>
            <person name="Priest M."/>
            <person name="Raghuraman S."/>
            <person name="Rege F."/>
            <person name="Reyes R."/>
            <person name="Rise C."/>
            <person name="Rogov P."/>
            <person name="Ross K."/>
            <person name="Ryan E."/>
            <person name="Settipalli S."/>
            <person name="Shea T."/>
            <person name="Sherpa N."/>
            <person name="Shi L."/>
            <person name="Shih D."/>
            <person name="Sparrow T."/>
            <person name="Spaulding J."/>
            <person name="Stalker J."/>
            <person name="Stange-Thomann N."/>
            <person name="Stavropoulos S."/>
            <person name="Stone C."/>
            <person name="Strader C."/>
            <person name="Tesfaye S."/>
            <person name="Thomson T."/>
            <person name="Thoulutsang Y."/>
            <person name="Thoulutsang D."/>
            <person name="Topham K."/>
            <person name="Topping I."/>
            <person name="Tsamla T."/>
            <person name="Vassiliev H."/>
            <person name="Vo A."/>
            <person name="Wangchuk T."/>
            <person name="Wangdi T."/>
            <person name="Weiand M."/>
            <person name="Wilkinson J."/>
            <person name="Wilson A."/>
            <person name="Yadav S."/>
            <person name="Young G."/>
            <person name="Yu Q."/>
            <person name="Zembek L."/>
            <person name="Zhong D."/>
            <person name="Zimmer A."/>
            <person name="Zwirko Z."/>
            <person name="Jaffe D.B."/>
            <person name="Alvarez P."/>
            <person name="Brockman W."/>
            <person name="Butler J."/>
            <person name="Chin C."/>
            <person name="Gnerre S."/>
            <person name="Grabherr M."/>
            <person name="Kleber M."/>
            <person name="Mauceli E."/>
            <person name="MacCallum I."/>
        </authorList>
    </citation>
    <scope>NUCLEOTIDE SEQUENCE [LARGE SCALE GENOMIC DNA]</scope>
    <source>
        <strain evidence="8">Tucson 14024-0371.13</strain>
    </source>
</reference>